<dbReference type="EMBL" id="CAEZSR010000108">
    <property type="protein sequence ID" value="CAB4573316.1"/>
    <property type="molecule type" value="Genomic_DNA"/>
</dbReference>
<dbReference type="InterPro" id="IPR050834">
    <property type="entry name" value="Glycosyltransf_2"/>
</dbReference>
<dbReference type="Gene3D" id="3.90.550.10">
    <property type="entry name" value="Spore Coat Polysaccharide Biosynthesis Protein SpsA, Chain A"/>
    <property type="match status" value="1"/>
</dbReference>
<proteinExistence type="predicted"/>
<protein>
    <submittedName>
        <fullName evidence="3">Unannotated protein</fullName>
    </submittedName>
</protein>
<feature type="domain" description="Glycosyltransferase 2-like" evidence="1">
    <location>
        <begin position="410"/>
        <end position="566"/>
    </location>
</feature>
<dbReference type="AlphaFoldDB" id="A0A6J6EBS7"/>
<dbReference type="Pfam" id="PF13524">
    <property type="entry name" value="Glyco_trans_1_2"/>
    <property type="match status" value="1"/>
</dbReference>
<evidence type="ECO:0000313" key="3">
    <source>
        <dbReference type="EMBL" id="CAB4573316.1"/>
    </source>
</evidence>
<accession>A0A6J6EBS7</accession>
<dbReference type="CDD" id="cd00761">
    <property type="entry name" value="Glyco_tranf_GTA_type"/>
    <property type="match status" value="1"/>
</dbReference>
<feature type="domain" description="Spore protein YkvP/CgeB glycosyl transferase-like" evidence="2">
    <location>
        <begin position="168"/>
        <end position="284"/>
    </location>
</feature>
<dbReference type="SUPFAM" id="SSF53448">
    <property type="entry name" value="Nucleotide-diphospho-sugar transferases"/>
    <property type="match status" value="1"/>
</dbReference>
<sequence length="643" mass="70426">MAPSCRVFVSAHGNVFMREIAEHLVEALVACGRDASVVTDELPDVPAPGGDPLSQLVLAPHEFFVLHHAPEADRLRAAAHSVCVNTEQQGTPFFDLAMRYARLGPVVLDINTHSLAAIRDLGCTALHLPLGYVASMDRWHADTTRERTVDLAFLAGRTPRRETFVAGAAGQLWEWRTDLRFFSWHRPATAGRAAFSSGDDKYERLASSRILLNVHRDDEPYFEWARVVEAVANGCVVATETSVGIDPFRPGEHLLMTSLDDLAEQAVALAFDEPRRARMATAAYGLLVGELHQRDLVVRTLDAARASLATMGRSRHAGTGTTPDRGGRLRSLARSVVSPAAPAPAASPTADRQMLEKVASELKQRFLGQMRTVRAIERSLATLRHGDPDHVDRETTPAVDAPGSPDPVVSVVIPLFNQGHYLREAMASVVGAMHPSLPVEVIVVDDHSTDDSLAVTRELMAEQPWVPITLLARAANGGLPVARNTGFARARGRYVFALDADNLLYPNGLRALAAHLDDAPDDVVAAYGLLERFDETGSLGLTSHLPWDPDLLVHGAYIDAMAMFRRDAWRELGGYSVAEGIYGWEDYDLWLTVAERGRRASLVTGVVGRYREQAGSMRKISDIDMASNFVVLRERHPRLPWPS</sequence>
<name>A0A6J6EBS7_9ZZZZ</name>
<dbReference type="InterPro" id="IPR055259">
    <property type="entry name" value="YkvP/CgeB_Glyco_trans-like"/>
</dbReference>
<dbReference type="InterPro" id="IPR029044">
    <property type="entry name" value="Nucleotide-diphossugar_trans"/>
</dbReference>
<reference evidence="3" key="1">
    <citation type="submission" date="2020-05" db="EMBL/GenBank/DDBJ databases">
        <authorList>
            <person name="Chiriac C."/>
            <person name="Salcher M."/>
            <person name="Ghai R."/>
            <person name="Kavagutti S V."/>
        </authorList>
    </citation>
    <scope>NUCLEOTIDE SEQUENCE</scope>
</reference>
<gene>
    <name evidence="3" type="ORF">UFOPK1493_02544</name>
</gene>
<organism evidence="3">
    <name type="scientific">freshwater metagenome</name>
    <dbReference type="NCBI Taxonomy" id="449393"/>
    <lineage>
        <taxon>unclassified sequences</taxon>
        <taxon>metagenomes</taxon>
        <taxon>ecological metagenomes</taxon>
    </lineage>
</organism>
<dbReference type="PANTHER" id="PTHR43685:SF2">
    <property type="entry name" value="GLYCOSYLTRANSFERASE 2-LIKE DOMAIN-CONTAINING PROTEIN"/>
    <property type="match status" value="1"/>
</dbReference>
<evidence type="ECO:0000259" key="1">
    <source>
        <dbReference type="Pfam" id="PF00535"/>
    </source>
</evidence>
<dbReference type="PANTHER" id="PTHR43685">
    <property type="entry name" value="GLYCOSYLTRANSFERASE"/>
    <property type="match status" value="1"/>
</dbReference>
<evidence type="ECO:0000259" key="2">
    <source>
        <dbReference type="Pfam" id="PF13524"/>
    </source>
</evidence>
<dbReference type="InterPro" id="IPR001173">
    <property type="entry name" value="Glyco_trans_2-like"/>
</dbReference>
<dbReference type="Pfam" id="PF00535">
    <property type="entry name" value="Glycos_transf_2"/>
    <property type="match status" value="1"/>
</dbReference>